<name>A0A1Q9DZ32_SYMMI</name>
<dbReference type="OrthoDB" id="430859at2759"/>
<proteinExistence type="predicted"/>
<evidence type="ECO:0000313" key="2">
    <source>
        <dbReference type="Proteomes" id="UP000186817"/>
    </source>
</evidence>
<reference evidence="1 2" key="1">
    <citation type="submission" date="2016-02" db="EMBL/GenBank/DDBJ databases">
        <title>Genome analysis of coral dinoflagellate symbionts highlights evolutionary adaptations to a symbiotic lifestyle.</title>
        <authorList>
            <person name="Aranda M."/>
            <person name="Li Y."/>
            <person name="Liew Y.J."/>
            <person name="Baumgarten S."/>
            <person name="Simakov O."/>
            <person name="Wilson M."/>
            <person name="Piel J."/>
            <person name="Ashoor H."/>
            <person name="Bougouffa S."/>
            <person name="Bajic V.B."/>
            <person name="Ryu T."/>
            <person name="Ravasi T."/>
            <person name="Bayer T."/>
            <person name="Micklem G."/>
            <person name="Kim H."/>
            <person name="Bhak J."/>
            <person name="Lajeunesse T.C."/>
            <person name="Voolstra C.R."/>
        </authorList>
    </citation>
    <scope>NUCLEOTIDE SEQUENCE [LARGE SCALE GENOMIC DNA]</scope>
    <source>
        <strain evidence="1 2">CCMP2467</strain>
    </source>
</reference>
<dbReference type="EMBL" id="LSRX01000328">
    <property type="protein sequence ID" value="OLQ00422.1"/>
    <property type="molecule type" value="Genomic_DNA"/>
</dbReference>
<protein>
    <submittedName>
        <fullName evidence="1">Uncharacterized protein</fullName>
    </submittedName>
</protein>
<gene>
    <name evidence="1" type="ORF">AK812_SmicGene16915</name>
</gene>
<dbReference type="Proteomes" id="UP000186817">
    <property type="component" value="Unassembled WGS sequence"/>
</dbReference>
<dbReference type="AlphaFoldDB" id="A0A1Q9DZ32"/>
<comment type="caution">
    <text evidence="1">The sequence shown here is derived from an EMBL/GenBank/DDBJ whole genome shotgun (WGS) entry which is preliminary data.</text>
</comment>
<accession>A0A1Q9DZ32</accession>
<keyword evidence="2" id="KW-1185">Reference proteome</keyword>
<organism evidence="1 2">
    <name type="scientific">Symbiodinium microadriaticum</name>
    <name type="common">Dinoflagellate</name>
    <name type="synonym">Zooxanthella microadriatica</name>
    <dbReference type="NCBI Taxonomy" id="2951"/>
    <lineage>
        <taxon>Eukaryota</taxon>
        <taxon>Sar</taxon>
        <taxon>Alveolata</taxon>
        <taxon>Dinophyceae</taxon>
        <taxon>Suessiales</taxon>
        <taxon>Symbiodiniaceae</taxon>
        <taxon>Symbiodinium</taxon>
    </lineage>
</organism>
<dbReference type="OMA" id="TECHTAQ"/>
<evidence type="ECO:0000313" key="1">
    <source>
        <dbReference type="EMBL" id="OLQ00422.1"/>
    </source>
</evidence>
<sequence>MTTGRFCQRPLGVRASTIGDATSFRAASGELNDDNLTDSTTVTTTFTYTFSSSSTVSYTTTTRSTTTTTTTDDMRPIWNDEILFQPSDAPLHTFYMYRAVSDTVYPPMNVNTGNLAGVLWYLHNEVVERTPRKFGITKIIRLKVQTRATQPLWEKGMNFGVRFAFDAGQATGPFECGRDEYGPKLCQGAFNSSFDVGMHNGSVTQAFEWDTYGYFVGCNVLGHFPFPNYKIYYPNAVWYSLPGPCPSRNYTQWDDKCRERQPGGYCDQTPTGQGNCTWTYEDAGEITIDELTDIRNYTSFLESGRQEYMRWADRGKGWTWWDSKLDELANEWRLMLAEELFAKKYPNATPASEIPDPKCDFNMRRFYEDKGYYATECHTAQKGERCYKDVIWAKHDGIWKHPEWYKGLTPSSTFEVRPARWLWLSRGCMPGVSGLPLSDQPDRIPVSAALYLRSAQQGGSGCPAGACQATAQRLGLWLK</sequence>